<evidence type="ECO:0000256" key="2">
    <source>
        <dbReference type="ARBA" id="ARBA00022555"/>
    </source>
</evidence>
<feature type="binding site" evidence="7">
    <location>
        <position position="68"/>
    </location>
    <ligand>
        <name>tRNA</name>
        <dbReference type="ChEBI" id="CHEBI:17843"/>
    </ligand>
</feature>
<feature type="site" description="Discriminates between blocked and unblocked aminoacyl-tRNA" evidence="7">
    <location>
        <position position="15"/>
    </location>
</feature>
<keyword evidence="11" id="KW-1185">Reference proteome</keyword>
<dbReference type="SUPFAM" id="SSF53178">
    <property type="entry name" value="Peptidyl-tRNA hydrolase-like"/>
    <property type="match status" value="1"/>
</dbReference>
<evidence type="ECO:0000256" key="8">
    <source>
        <dbReference type="RuleBase" id="RU000673"/>
    </source>
</evidence>
<comment type="function">
    <text evidence="7">Catalyzes the release of premature peptidyl moieties from peptidyl-tRNA molecules trapped in stalled 50S ribosomal subunits, and thus maintains levels of free tRNAs and 50S ribosomes.</text>
</comment>
<keyword evidence="3 7" id="KW-0378">Hydrolase</keyword>
<dbReference type="PROSITE" id="PS01196">
    <property type="entry name" value="PEPT_TRNA_HYDROL_2"/>
    <property type="match status" value="1"/>
</dbReference>
<feature type="binding site" evidence="7">
    <location>
        <position position="20"/>
    </location>
    <ligand>
        <name>tRNA</name>
        <dbReference type="ChEBI" id="CHEBI:17843"/>
    </ligand>
</feature>
<evidence type="ECO:0000256" key="1">
    <source>
        <dbReference type="ARBA" id="ARBA00013260"/>
    </source>
</evidence>
<dbReference type="OrthoDB" id="9800507at2"/>
<feature type="active site" description="Proton acceptor" evidence="7">
    <location>
        <position position="25"/>
    </location>
</feature>
<keyword evidence="7" id="KW-0963">Cytoplasm</keyword>
<feature type="binding site" evidence="7">
    <location>
        <position position="116"/>
    </location>
    <ligand>
        <name>tRNA</name>
        <dbReference type="ChEBI" id="CHEBI:17843"/>
    </ligand>
</feature>
<dbReference type="AlphaFoldDB" id="A0A0Q0YH37"/>
<gene>
    <name evidence="10" type="primary">pth_1</name>
    <name evidence="7" type="synonym">pth</name>
    <name evidence="10" type="ORF">Clow_01692</name>
</gene>
<dbReference type="NCBIfam" id="TIGR00447">
    <property type="entry name" value="pth"/>
    <property type="match status" value="1"/>
</dbReference>
<evidence type="ECO:0000256" key="4">
    <source>
        <dbReference type="ARBA" id="ARBA00022884"/>
    </source>
</evidence>
<dbReference type="EC" id="3.1.1.29" evidence="1 7"/>
<evidence type="ECO:0000256" key="7">
    <source>
        <dbReference type="HAMAP-Rule" id="MF_00083"/>
    </source>
</evidence>
<dbReference type="PANTHER" id="PTHR17224:SF1">
    <property type="entry name" value="PEPTIDYL-TRNA HYDROLASE"/>
    <property type="match status" value="1"/>
</dbReference>
<dbReference type="InterPro" id="IPR018171">
    <property type="entry name" value="Pept_tRNA_hydro_CS"/>
</dbReference>
<feature type="site" description="Stabilizes the basic form of H active site to accept a proton" evidence="7">
    <location>
        <position position="95"/>
    </location>
</feature>
<dbReference type="GO" id="GO:0072344">
    <property type="term" value="P:rescue of stalled ribosome"/>
    <property type="evidence" value="ECO:0007669"/>
    <property type="project" value="UniProtKB-UniRule"/>
</dbReference>
<dbReference type="GO" id="GO:0005737">
    <property type="term" value="C:cytoplasm"/>
    <property type="evidence" value="ECO:0007669"/>
    <property type="project" value="UniProtKB-SubCell"/>
</dbReference>
<reference evidence="10 11" key="1">
    <citation type="submission" date="2015-10" db="EMBL/GenBank/DDBJ databases">
        <title>Corynebacteirum lowii and Corynebacterium oculi species nova, derived from human clinical disease and and emended description of Corynebacterium mastiditis.</title>
        <authorList>
            <person name="Bernard K."/>
            <person name="Pacheco A.L."/>
            <person name="Mcdougall C."/>
            <person name="Burtx T."/>
            <person name="Weibe D."/>
            <person name="Tyler S."/>
            <person name="Olson A.B."/>
            <person name="Cnockaert M."/>
            <person name="Eguchi H."/>
            <person name="Kuwahara T."/>
            <person name="Nakayama-Imaohji H."/>
            <person name="Boudewijins M."/>
            <person name="Van Hoecke F."/>
            <person name="Bernier A.-M."/>
            <person name="Vandamme P."/>
        </authorList>
    </citation>
    <scope>NUCLEOTIDE SEQUENCE [LARGE SCALE GENOMIC DNA]</scope>
    <source>
        <strain evidence="10 11">NML 130206</strain>
    </source>
</reference>
<comment type="subunit">
    <text evidence="7">Monomer.</text>
</comment>
<name>A0A0Q0YH37_9CORY</name>
<dbReference type="InterPro" id="IPR036416">
    <property type="entry name" value="Pept_tRNA_hydro_sf"/>
</dbReference>
<comment type="function">
    <text evidence="7">Hydrolyzes ribosome-free peptidyl-tRNAs (with 1 or more amino acids incorporated), which drop off the ribosome during protein synthesis, or as a result of ribosome stalling.</text>
</comment>
<dbReference type="EMBL" id="LKEV01000005">
    <property type="protein sequence ID" value="KQB85950.1"/>
    <property type="molecule type" value="Genomic_DNA"/>
</dbReference>
<feature type="binding site" evidence="7">
    <location>
        <position position="70"/>
    </location>
    <ligand>
        <name>tRNA</name>
        <dbReference type="ChEBI" id="CHEBI:17843"/>
    </ligand>
</feature>
<dbReference type="PANTHER" id="PTHR17224">
    <property type="entry name" value="PEPTIDYL-TRNA HYDROLASE"/>
    <property type="match status" value="1"/>
</dbReference>
<evidence type="ECO:0000256" key="3">
    <source>
        <dbReference type="ARBA" id="ARBA00022801"/>
    </source>
</evidence>
<comment type="similarity">
    <text evidence="5 7 9">Belongs to the PTH family.</text>
</comment>
<evidence type="ECO:0000256" key="9">
    <source>
        <dbReference type="RuleBase" id="RU004320"/>
    </source>
</evidence>
<evidence type="ECO:0000256" key="5">
    <source>
        <dbReference type="ARBA" id="ARBA00038063"/>
    </source>
</evidence>
<dbReference type="HAMAP" id="MF_00083">
    <property type="entry name" value="Pept_tRNA_hydro_bact"/>
    <property type="match status" value="1"/>
</dbReference>
<dbReference type="Proteomes" id="UP000050488">
    <property type="component" value="Unassembled WGS sequence"/>
</dbReference>
<dbReference type="Gene3D" id="3.40.50.1470">
    <property type="entry name" value="Peptidyl-tRNA hydrolase"/>
    <property type="match status" value="1"/>
</dbReference>
<organism evidence="10 11">
    <name type="scientific">Corynebacterium lowii</name>
    <dbReference type="NCBI Taxonomy" id="1544413"/>
    <lineage>
        <taxon>Bacteria</taxon>
        <taxon>Bacillati</taxon>
        <taxon>Actinomycetota</taxon>
        <taxon>Actinomycetes</taxon>
        <taxon>Mycobacteriales</taxon>
        <taxon>Corynebacteriaceae</taxon>
        <taxon>Corynebacterium</taxon>
    </lineage>
</organism>
<dbReference type="PROSITE" id="PS01195">
    <property type="entry name" value="PEPT_TRNA_HYDROL_1"/>
    <property type="match status" value="1"/>
</dbReference>
<comment type="catalytic activity">
    <reaction evidence="7 8">
        <text>an N-acyl-L-alpha-aminoacyl-tRNA + H2O = an N-acyl-L-amino acid + a tRNA + H(+)</text>
        <dbReference type="Rhea" id="RHEA:54448"/>
        <dbReference type="Rhea" id="RHEA-COMP:10123"/>
        <dbReference type="Rhea" id="RHEA-COMP:13883"/>
        <dbReference type="ChEBI" id="CHEBI:15377"/>
        <dbReference type="ChEBI" id="CHEBI:15378"/>
        <dbReference type="ChEBI" id="CHEBI:59874"/>
        <dbReference type="ChEBI" id="CHEBI:78442"/>
        <dbReference type="ChEBI" id="CHEBI:138191"/>
        <dbReference type="EC" id="3.1.1.29"/>
    </reaction>
</comment>
<keyword evidence="2 7" id="KW-0820">tRNA-binding</keyword>
<sequence length="178" mass="19334">MSMSSPPFLVVGLGNPGARYAPTRHNLGLMVLEEVLSRHPDSRLGVHRKTNTEACSVGGLILARPRSFMNLSGGPVRALADFYKVPPPRIVVIHDELDLDFGRIKSRPGGGDHGHNGLRSITKALGTKNYVRLSCGIGRPPGRMDPAAFVLKPFSRAEREHLPILCTDAADELERLLA</sequence>
<dbReference type="STRING" id="1544413.Clow_01692"/>
<dbReference type="GO" id="GO:0004045">
    <property type="term" value="F:peptidyl-tRNA hydrolase activity"/>
    <property type="evidence" value="ECO:0007669"/>
    <property type="project" value="UniProtKB-UniRule"/>
</dbReference>
<comment type="subcellular location">
    <subcellularLocation>
        <location evidence="7">Cytoplasm</location>
    </subcellularLocation>
</comment>
<accession>A0A0Q0YH37</accession>
<evidence type="ECO:0000313" key="10">
    <source>
        <dbReference type="EMBL" id="KQB85950.1"/>
    </source>
</evidence>
<dbReference type="GO" id="GO:0006515">
    <property type="term" value="P:protein quality control for misfolded or incompletely synthesized proteins"/>
    <property type="evidence" value="ECO:0007669"/>
    <property type="project" value="UniProtKB-UniRule"/>
</dbReference>
<protein>
    <recommendedName>
        <fullName evidence="6 7">Peptidyl-tRNA hydrolase</fullName>
        <shortName evidence="7">Pth</shortName>
        <ecNumber evidence="1 7">3.1.1.29</ecNumber>
    </recommendedName>
</protein>
<dbReference type="InterPro" id="IPR001328">
    <property type="entry name" value="Pept_tRNA_hydro"/>
</dbReference>
<dbReference type="CDD" id="cd00462">
    <property type="entry name" value="PTH"/>
    <property type="match status" value="1"/>
</dbReference>
<evidence type="ECO:0000313" key="11">
    <source>
        <dbReference type="Proteomes" id="UP000050488"/>
    </source>
</evidence>
<keyword evidence="4 7" id="KW-0694">RNA-binding</keyword>
<proteinExistence type="inferred from homology"/>
<dbReference type="GO" id="GO:0000049">
    <property type="term" value="F:tRNA binding"/>
    <property type="evidence" value="ECO:0007669"/>
    <property type="project" value="UniProtKB-UniRule"/>
</dbReference>
<dbReference type="Pfam" id="PF01195">
    <property type="entry name" value="Pept_tRNA_hydro"/>
    <property type="match status" value="1"/>
</dbReference>
<dbReference type="PATRIC" id="fig|1544413.3.peg.1700"/>
<evidence type="ECO:0000256" key="6">
    <source>
        <dbReference type="ARBA" id="ARBA00050038"/>
    </source>
</evidence>
<comment type="caution">
    <text evidence="10">The sequence shown here is derived from an EMBL/GenBank/DDBJ whole genome shotgun (WGS) entry which is preliminary data.</text>
</comment>